<protein>
    <recommendedName>
        <fullName evidence="3">N-acetyltransferase domain-containing protein</fullName>
    </recommendedName>
</protein>
<comment type="caution">
    <text evidence="4">The sequence shown here is derived from an EMBL/GenBank/DDBJ whole genome shotgun (WGS) entry which is preliminary data.</text>
</comment>
<dbReference type="PANTHER" id="PTHR43877">
    <property type="entry name" value="AMINOALKYLPHOSPHONATE N-ACETYLTRANSFERASE-RELATED-RELATED"/>
    <property type="match status" value="1"/>
</dbReference>
<dbReference type="PROSITE" id="PS51186">
    <property type="entry name" value="GNAT"/>
    <property type="match status" value="2"/>
</dbReference>
<dbReference type="InterPro" id="IPR016181">
    <property type="entry name" value="Acyl_CoA_acyltransferase"/>
</dbReference>
<evidence type="ECO:0000259" key="3">
    <source>
        <dbReference type="PROSITE" id="PS51186"/>
    </source>
</evidence>
<feature type="domain" description="N-acetyltransferase" evidence="3">
    <location>
        <begin position="7"/>
        <end position="170"/>
    </location>
</feature>
<dbReference type="SUPFAM" id="SSF55729">
    <property type="entry name" value="Acyl-CoA N-acyltransferases (Nat)"/>
    <property type="match status" value="2"/>
</dbReference>
<dbReference type="InterPro" id="IPR050832">
    <property type="entry name" value="Bact_Acetyltransf"/>
</dbReference>
<evidence type="ECO:0000313" key="5">
    <source>
        <dbReference type="Proteomes" id="UP000612899"/>
    </source>
</evidence>
<dbReference type="Pfam" id="PF00583">
    <property type="entry name" value="Acetyltransf_1"/>
    <property type="match status" value="1"/>
</dbReference>
<evidence type="ECO:0000313" key="4">
    <source>
        <dbReference type="EMBL" id="GIH10208.1"/>
    </source>
</evidence>
<evidence type="ECO:0000256" key="2">
    <source>
        <dbReference type="ARBA" id="ARBA00023315"/>
    </source>
</evidence>
<keyword evidence="5" id="KW-1185">Reference proteome</keyword>
<gene>
    <name evidence="4" type="ORF">Rhe02_82750</name>
</gene>
<dbReference type="AlphaFoldDB" id="A0A8J3QIT9"/>
<sequence>MGLPAGYELRAPSKTELETVADVVIADELYRTGQITLGADFLRGEWSRPGFDPATDAWVVLDAQGIIIGYGQVRLDEPTIVGSWGAVHPDHQGRGAGSALLDRIRSRSAAMLAGRPSGLLRHAAYADDQAVAAMLRDRGLHPVRHFWHLQVDLGEQDFAAAATPAGVRIDAVVPPDGLKVVYEVINEALAHNWDYEPKPFQRWIEEETSAPGYDPSLWLVAVHQGEPAGALTASVGEDRGWVDYLGVLQPHRGRGIAVALLHRAFAAFAQRGVARALVSVDAHNATGATAVYERAGMRPVKAWDMWECSIVDTEQAG</sequence>
<proteinExistence type="predicted"/>
<dbReference type="RefSeq" id="WP_203913926.1">
    <property type="nucleotide sequence ID" value="NZ_BONY01000087.1"/>
</dbReference>
<evidence type="ECO:0000256" key="1">
    <source>
        <dbReference type="ARBA" id="ARBA00022679"/>
    </source>
</evidence>
<dbReference type="CDD" id="cd04301">
    <property type="entry name" value="NAT_SF"/>
    <property type="match status" value="2"/>
</dbReference>
<dbReference type="Gene3D" id="3.40.630.30">
    <property type="match status" value="1"/>
</dbReference>
<accession>A0A8J3QIT9</accession>
<dbReference type="Pfam" id="PF13508">
    <property type="entry name" value="Acetyltransf_7"/>
    <property type="match status" value="1"/>
</dbReference>
<organism evidence="4 5">
    <name type="scientific">Rhizocola hellebori</name>
    <dbReference type="NCBI Taxonomy" id="1392758"/>
    <lineage>
        <taxon>Bacteria</taxon>
        <taxon>Bacillati</taxon>
        <taxon>Actinomycetota</taxon>
        <taxon>Actinomycetes</taxon>
        <taxon>Micromonosporales</taxon>
        <taxon>Micromonosporaceae</taxon>
        <taxon>Rhizocola</taxon>
    </lineage>
</organism>
<dbReference type="Proteomes" id="UP000612899">
    <property type="component" value="Unassembled WGS sequence"/>
</dbReference>
<keyword evidence="2" id="KW-0012">Acyltransferase</keyword>
<dbReference type="PANTHER" id="PTHR43877:SF1">
    <property type="entry name" value="ACETYLTRANSFERASE"/>
    <property type="match status" value="1"/>
</dbReference>
<feature type="domain" description="N-acetyltransferase" evidence="3">
    <location>
        <begin position="167"/>
        <end position="317"/>
    </location>
</feature>
<dbReference type="InterPro" id="IPR000182">
    <property type="entry name" value="GNAT_dom"/>
</dbReference>
<name>A0A8J3QIT9_9ACTN</name>
<reference evidence="4" key="1">
    <citation type="submission" date="2021-01" db="EMBL/GenBank/DDBJ databases">
        <title>Whole genome shotgun sequence of Rhizocola hellebori NBRC 109834.</title>
        <authorList>
            <person name="Komaki H."/>
            <person name="Tamura T."/>
        </authorList>
    </citation>
    <scope>NUCLEOTIDE SEQUENCE</scope>
    <source>
        <strain evidence="4">NBRC 109834</strain>
    </source>
</reference>
<keyword evidence="1" id="KW-0808">Transferase</keyword>
<dbReference type="EMBL" id="BONY01000087">
    <property type="protein sequence ID" value="GIH10208.1"/>
    <property type="molecule type" value="Genomic_DNA"/>
</dbReference>
<dbReference type="GO" id="GO:0016747">
    <property type="term" value="F:acyltransferase activity, transferring groups other than amino-acyl groups"/>
    <property type="evidence" value="ECO:0007669"/>
    <property type="project" value="InterPro"/>
</dbReference>